<sequence length="709" mass="80737">MKLTNEGHFTTAELTKIVFSQHNVFNPLSSAYLKTGLTFTLLLLFFNLLHGQSVVDTFKNMDTVTVARQKQIINGVNRLSLGVKQIEAAPKLLGIADPLKSIRFLPGFGNGGDANSGVQYRGLPSGNNGYFYNGVLVHNPSHLFGLFPLFNNNVVEDLKIYTSVVPGKYFGKLSGYIDINSNWQIRDTTLIKAEASLAHLGVGARIERDSIQMVELFWRNTFMNKTLWPVLTKTGKDLEGMNYDLFDFNMNVKRVFNKHSIKAFLYTGRDKAMFDLYEKKARNSMDWGNLVMGITHTADLRRNLQWENNIGYSKYDSRVAFDLYGEEFSLFNHQKTVSINSTLTYRKQRHSVETGLLYLMDDLGTNLQNEGQPIESGGNVRYKSNQQLFKYFLNAKSPLSDNIELEGSMNLSTVSTVEHPFFINPALTVSWLMDARNTFFGSLSMAYQPVHQVGLTNINLPVDYVIHADRNLSVSKIREASGGYRYAGARIEYSIDVYYRWLSDLKEFNGNIISLNESNDIASGIENGNGVTYGADFFARFITPRNYFTINYSYSRSFRKFDAINNGEWYKYIYDRPHNLSIVNSYKITPKLSFSLSFMYNSGSAYTPTVGMYYFGNSILAEYGAKNGARMAAYHRLDAGVNWLFKKTSKSRQSLGFSIINIYNRSNPIYIYQSYDRNYYQKNNAFKMIQKDGASLPFLPAITYSLELL</sequence>
<evidence type="ECO:0000313" key="8">
    <source>
        <dbReference type="EMBL" id="RZS72257.1"/>
    </source>
</evidence>
<dbReference type="Proteomes" id="UP000293874">
    <property type="component" value="Unassembled WGS sequence"/>
</dbReference>
<keyword evidence="9" id="KW-1185">Reference proteome</keyword>
<dbReference type="Gene3D" id="2.40.170.20">
    <property type="entry name" value="TonB-dependent receptor, beta-barrel domain"/>
    <property type="match status" value="1"/>
</dbReference>
<dbReference type="InterPro" id="IPR036942">
    <property type="entry name" value="Beta-barrel_TonB_sf"/>
</dbReference>
<evidence type="ECO:0000256" key="5">
    <source>
        <dbReference type="ARBA" id="ARBA00022729"/>
    </source>
</evidence>
<dbReference type="GO" id="GO:0044718">
    <property type="term" value="P:siderophore transmembrane transport"/>
    <property type="evidence" value="ECO:0007669"/>
    <property type="project" value="TreeGrafter"/>
</dbReference>
<evidence type="ECO:0008006" key="10">
    <source>
        <dbReference type="Google" id="ProtNLM"/>
    </source>
</evidence>
<dbReference type="AlphaFoldDB" id="A0A4Q7MUC8"/>
<dbReference type="InterPro" id="IPR039426">
    <property type="entry name" value="TonB-dep_rcpt-like"/>
</dbReference>
<dbReference type="SUPFAM" id="SSF56935">
    <property type="entry name" value="Porins"/>
    <property type="match status" value="1"/>
</dbReference>
<dbReference type="PANTHER" id="PTHR30069">
    <property type="entry name" value="TONB-DEPENDENT OUTER MEMBRANE RECEPTOR"/>
    <property type="match status" value="1"/>
</dbReference>
<comment type="subcellular location">
    <subcellularLocation>
        <location evidence="1">Cell outer membrane</location>
        <topology evidence="1">Multi-pass membrane protein</topology>
    </subcellularLocation>
</comment>
<evidence type="ECO:0000256" key="3">
    <source>
        <dbReference type="ARBA" id="ARBA00022452"/>
    </source>
</evidence>
<dbReference type="GO" id="GO:0009279">
    <property type="term" value="C:cell outer membrane"/>
    <property type="evidence" value="ECO:0007669"/>
    <property type="project" value="UniProtKB-SubCell"/>
</dbReference>
<keyword evidence="3" id="KW-1134">Transmembrane beta strand</keyword>
<evidence type="ECO:0000256" key="7">
    <source>
        <dbReference type="ARBA" id="ARBA00023237"/>
    </source>
</evidence>
<evidence type="ECO:0000256" key="4">
    <source>
        <dbReference type="ARBA" id="ARBA00022692"/>
    </source>
</evidence>
<evidence type="ECO:0000256" key="1">
    <source>
        <dbReference type="ARBA" id="ARBA00004571"/>
    </source>
</evidence>
<keyword evidence="2" id="KW-0813">Transport</keyword>
<evidence type="ECO:0000256" key="6">
    <source>
        <dbReference type="ARBA" id="ARBA00023136"/>
    </source>
</evidence>
<dbReference type="PANTHER" id="PTHR30069:SF29">
    <property type="entry name" value="HEMOGLOBIN AND HEMOGLOBIN-HAPTOGLOBIN-BINDING PROTEIN 1-RELATED"/>
    <property type="match status" value="1"/>
</dbReference>
<keyword evidence="4" id="KW-0812">Transmembrane</keyword>
<evidence type="ECO:0000313" key="9">
    <source>
        <dbReference type="Proteomes" id="UP000293874"/>
    </source>
</evidence>
<comment type="caution">
    <text evidence="8">The sequence shown here is derived from an EMBL/GenBank/DDBJ whole genome shotgun (WGS) entry which is preliminary data.</text>
</comment>
<organism evidence="8 9">
    <name type="scientific">Pseudobacter ginsenosidimutans</name>
    <dbReference type="NCBI Taxonomy" id="661488"/>
    <lineage>
        <taxon>Bacteria</taxon>
        <taxon>Pseudomonadati</taxon>
        <taxon>Bacteroidota</taxon>
        <taxon>Chitinophagia</taxon>
        <taxon>Chitinophagales</taxon>
        <taxon>Chitinophagaceae</taxon>
        <taxon>Pseudobacter</taxon>
    </lineage>
</organism>
<proteinExistence type="predicted"/>
<dbReference type="GO" id="GO:0015344">
    <property type="term" value="F:siderophore uptake transmembrane transporter activity"/>
    <property type="evidence" value="ECO:0007669"/>
    <property type="project" value="TreeGrafter"/>
</dbReference>
<reference evidence="8 9" key="1">
    <citation type="submission" date="2019-02" db="EMBL/GenBank/DDBJ databases">
        <title>Genomic Encyclopedia of Type Strains, Phase IV (KMG-IV): sequencing the most valuable type-strain genomes for metagenomic binning, comparative biology and taxonomic classification.</title>
        <authorList>
            <person name="Goeker M."/>
        </authorList>
    </citation>
    <scope>NUCLEOTIDE SEQUENCE [LARGE SCALE GENOMIC DNA]</scope>
    <source>
        <strain evidence="8 9">DSM 18116</strain>
    </source>
</reference>
<keyword evidence="6" id="KW-0472">Membrane</keyword>
<keyword evidence="5" id="KW-0732">Signal</keyword>
<evidence type="ECO:0000256" key="2">
    <source>
        <dbReference type="ARBA" id="ARBA00022448"/>
    </source>
</evidence>
<dbReference type="EMBL" id="SGXA01000002">
    <property type="protein sequence ID" value="RZS72257.1"/>
    <property type="molecule type" value="Genomic_DNA"/>
</dbReference>
<accession>A0A4Q7MUC8</accession>
<name>A0A4Q7MUC8_9BACT</name>
<protein>
    <recommendedName>
        <fullName evidence="10">Outer membrane receptor protein involved in Fe transport</fullName>
    </recommendedName>
</protein>
<gene>
    <name evidence="8" type="ORF">EV199_4173</name>
</gene>
<keyword evidence="7" id="KW-0998">Cell outer membrane</keyword>